<evidence type="ECO:0000259" key="5">
    <source>
        <dbReference type="Pfam" id="PF00884"/>
    </source>
</evidence>
<dbReference type="Pfam" id="PF00884">
    <property type="entry name" value="Sulfatase"/>
    <property type="match status" value="1"/>
</dbReference>
<evidence type="ECO:0000313" key="6">
    <source>
        <dbReference type="EMBL" id="KAL1893715.1"/>
    </source>
</evidence>
<accession>A0ABR3Z0W9</accession>
<dbReference type="PROSITE" id="PS00149">
    <property type="entry name" value="SULFATASE_2"/>
    <property type="match status" value="1"/>
</dbReference>
<keyword evidence="3" id="KW-0378">Hydrolase</keyword>
<evidence type="ECO:0000256" key="2">
    <source>
        <dbReference type="ARBA" id="ARBA00022723"/>
    </source>
</evidence>
<dbReference type="CDD" id="cd16025">
    <property type="entry name" value="PAS_like"/>
    <property type="match status" value="1"/>
</dbReference>
<keyword evidence="4" id="KW-0106">Calcium</keyword>
<keyword evidence="7" id="KW-1185">Reference proteome</keyword>
<sequence>MATPNGAANGATAPSARPNFLVIVADDLGFSDVGCFGGEIKTPNIDKLAAAGVRCTGFHAAAACSPTRAMIMTGTDHHIAGLGNLIEFTNYTGWSRFEDEPLTESGKPFDAKPQRGMPGYEGYLNERVVTVAEVLDDAGYRTMMAGKWHLGLKPERSPHARGFQRSFALLPGSSNHFNYRPQGEVENGTPQFLDTSIIALHSEDGVYQELDSLPEDWYSSNGYGDKLVEYLKELGDINEKRKEAGEEKQPFFAYLPFSAPHWPLQAPKEHVDNYRGVYDKGPAVLRQQRLARMVELGLMDKDTEAHPVVMDDGKTEDWEAFSDVERAHSARAMEAYAGMVECIDANVGKVVSHLEATGQLENTLVLFLSDNGAEGAAYEAYPLVKGPLMEHIRAHYDNSLENVGAKDSFVWYGPRWAQAATAPSRLFKLYTTEGGVRVPCVIKGLGAQPATIKHDFATVMDIMPTLLDLAGVQHPAPLYNGRQVAKMRGKSMAGWLRGTEASTHPPDFVQGWELCGRAAIRQADWKAVFIPAPKGPHAWQLYNLKADPGEIHDLASKEPEKLTELLKHWDEYVEECGIVPLHPEMGAYLEATEEQMEENAWIEYEYWKPGGLKDREAFYRTPKRFPIYSTEEVKAQ</sequence>
<dbReference type="PANTHER" id="PTHR42693:SF46">
    <property type="entry name" value="PUTATIVE (AFU_ORTHOLOGUE AFUA_5G12940)-RELATED"/>
    <property type="match status" value="1"/>
</dbReference>
<evidence type="ECO:0000256" key="4">
    <source>
        <dbReference type="ARBA" id="ARBA00022837"/>
    </source>
</evidence>
<dbReference type="PANTHER" id="PTHR42693">
    <property type="entry name" value="ARYLSULFATASE FAMILY MEMBER"/>
    <property type="match status" value="1"/>
</dbReference>
<evidence type="ECO:0000256" key="3">
    <source>
        <dbReference type="ARBA" id="ARBA00022801"/>
    </source>
</evidence>
<evidence type="ECO:0000313" key="7">
    <source>
        <dbReference type="Proteomes" id="UP001583186"/>
    </source>
</evidence>
<protein>
    <recommendedName>
        <fullName evidence="5">Sulfatase N-terminal domain-containing protein</fullName>
    </recommendedName>
</protein>
<dbReference type="InterPro" id="IPR024607">
    <property type="entry name" value="Sulfatase_CS"/>
</dbReference>
<dbReference type="InterPro" id="IPR000917">
    <property type="entry name" value="Sulfatase_N"/>
</dbReference>
<evidence type="ECO:0000256" key="1">
    <source>
        <dbReference type="ARBA" id="ARBA00008779"/>
    </source>
</evidence>
<comment type="caution">
    <text evidence="6">The sequence shown here is derived from an EMBL/GenBank/DDBJ whole genome shotgun (WGS) entry which is preliminary data.</text>
</comment>
<keyword evidence="2" id="KW-0479">Metal-binding</keyword>
<name>A0ABR3Z0W9_9PEZI</name>
<proteinExistence type="inferred from homology"/>
<organism evidence="6 7">
    <name type="scientific">Sporothrix stenoceras</name>
    <dbReference type="NCBI Taxonomy" id="5173"/>
    <lineage>
        <taxon>Eukaryota</taxon>
        <taxon>Fungi</taxon>
        <taxon>Dikarya</taxon>
        <taxon>Ascomycota</taxon>
        <taxon>Pezizomycotina</taxon>
        <taxon>Sordariomycetes</taxon>
        <taxon>Sordariomycetidae</taxon>
        <taxon>Ophiostomatales</taxon>
        <taxon>Ophiostomataceae</taxon>
        <taxon>Sporothrix</taxon>
    </lineage>
</organism>
<dbReference type="Gene3D" id="3.40.720.10">
    <property type="entry name" value="Alkaline Phosphatase, subunit A"/>
    <property type="match status" value="1"/>
</dbReference>
<dbReference type="Gene3D" id="3.30.1120.10">
    <property type="match status" value="1"/>
</dbReference>
<comment type="similarity">
    <text evidence="1">Belongs to the sulfatase family.</text>
</comment>
<dbReference type="InterPro" id="IPR050738">
    <property type="entry name" value="Sulfatase"/>
</dbReference>
<feature type="domain" description="Sulfatase N-terminal" evidence="5">
    <location>
        <begin position="18"/>
        <end position="472"/>
    </location>
</feature>
<reference evidence="6 7" key="1">
    <citation type="journal article" date="2024" name="IMA Fungus">
        <title>IMA Genome - F19 : A genome assembly and annotation guide to empower mycologists, including annotated draft genome sequences of Ceratocystis pirilliformis, Diaporthe australafricana, Fusarium ophioides, Paecilomyces lecythidis, and Sporothrix stenoceras.</title>
        <authorList>
            <person name="Aylward J."/>
            <person name="Wilson A.M."/>
            <person name="Visagie C.M."/>
            <person name="Spraker J."/>
            <person name="Barnes I."/>
            <person name="Buitendag C."/>
            <person name="Ceriani C."/>
            <person name="Del Mar Angel L."/>
            <person name="du Plessis D."/>
            <person name="Fuchs T."/>
            <person name="Gasser K."/>
            <person name="Kramer D."/>
            <person name="Li W."/>
            <person name="Munsamy K."/>
            <person name="Piso A."/>
            <person name="Price J.L."/>
            <person name="Sonnekus B."/>
            <person name="Thomas C."/>
            <person name="van der Nest A."/>
            <person name="van Dijk A."/>
            <person name="van Heerden A."/>
            <person name="van Vuuren N."/>
            <person name="Yilmaz N."/>
            <person name="Duong T.A."/>
            <person name="van der Merwe N.A."/>
            <person name="Wingfield M.J."/>
            <person name="Wingfield B.D."/>
        </authorList>
    </citation>
    <scope>NUCLEOTIDE SEQUENCE [LARGE SCALE GENOMIC DNA]</scope>
    <source>
        <strain evidence="6 7">CMW 5346</strain>
    </source>
</reference>
<gene>
    <name evidence="6" type="ORF">Sste5346_006215</name>
</gene>
<dbReference type="InterPro" id="IPR017850">
    <property type="entry name" value="Alkaline_phosphatase_core_sf"/>
</dbReference>
<dbReference type="EMBL" id="JAWCUI010000036">
    <property type="protein sequence ID" value="KAL1893715.1"/>
    <property type="molecule type" value="Genomic_DNA"/>
</dbReference>
<dbReference type="Proteomes" id="UP001583186">
    <property type="component" value="Unassembled WGS sequence"/>
</dbReference>
<dbReference type="SUPFAM" id="SSF53649">
    <property type="entry name" value="Alkaline phosphatase-like"/>
    <property type="match status" value="1"/>
</dbReference>